<evidence type="ECO:0000313" key="3">
    <source>
        <dbReference type="Proteomes" id="UP001580391"/>
    </source>
</evidence>
<dbReference type="InterPro" id="IPR054253">
    <property type="entry name" value="DUF6984"/>
</dbReference>
<accession>A0ABV5BMN8</accession>
<gene>
    <name evidence="2" type="ORF">ACE5IX_02715</name>
</gene>
<dbReference type="EMBL" id="JBHILJ010000001">
    <property type="protein sequence ID" value="MFB5735401.1"/>
    <property type="molecule type" value="Genomic_DNA"/>
</dbReference>
<reference evidence="2 3" key="1">
    <citation type="submission" date="2024-09" db="EMBL/GenBank/DDBJ databases">
        <title>Taxonomic and Genotyping Characterization of Leptospira Strains isolated from Multiple Sources in Colombia highlights the importance of intermediate species.</title>
        <authorList>
            <person name="Torres Higuera L."/>
            <person name="Rojas Tapias D."/>
            <person name="Jimenez Velasquez S."/>
            <person name="Renjifo Ibanez C."/>
        </authorList>
    </citation>
    <scope>NUCLEOTIDE SEQUENCE [LARGE SCALE GENOMIC DNA]</scope>
    <source>
        <strain evidence="2 3">Lep080</strain>
    </source>
</reference>
<evidence type="ECO:0000259" key="1">
    <source>
        <dbReference type="Pfam" id="PF22480"/>
    </source>
</evidence>
<evidence type="ECO:0000313" key="2">
    <source>
        <dbReference type="EMBL" id="MFB5735401.1"/>
    </source>
</evidence>
<proteinExistence type="predicted"/>
<organism evidence="2 3">
    <name type="scientific">Leptospira wolffii</name>
    <dbReference type="NCBI Taxonomy" id="409998"/>
    <lineage>
        <taxon>Bacteria</taxon>
        <taxon>Pseudomonadati</taxon>
        <taxon>Spirochaetota</taxon>
        <taxon>Spirochaetia</taxon>
        <taxon>Leptospirales</taxon>
        <taxon>Leptospiraceae</taxon>
        <taxon>Leptospira</taxon>
    </lineage>
</organism>
<feature type="domain" description="DUF6984" evidence="1">
    <location>
        <begin position="2"/>
        <end position="32"/>
    </location>
</feature>
<name>A0ABV5BMN8_9LEPT</name>
<comment type="caution">
    <text evidence="2">The sequence shown here is derived from an EMBL/GenBank/DDBJ whole genome shotgun (WGS) entry which is preliminary data.</text>
</comment>
<keyword evidence="3" id="KW-1185">Reference proteome</keyword>
<sequence>MLVSAVLNIDQYGDLFELDIWKTDFTELKEIPDFPFG</sequence>
<protein>
    <recommendedName>
        <fullName evidence="1">DUF6984 domain-containing protein</fullName>
    </recommendedName>
</protein>
<dbReference type="Proteomes" id="UP001580391">
    <property type="component" value="Unassembled WGS sequence"/>
</dbReference>
<dbReference type="Pfam" id="PF22480">
    <property type="entry name" value="DUF6984"/>
    <property type="match status" value="1"/>
</dbReference>